<reference evidence="2 3" key="1">
    <citation type="journal article" date="2010" name="Nature">
        <title>The genome of a songbird.</title>
        <authorList>
            <person name="Warren W.C."/>
            <person name="Clayton D.F."/>
            <person name="Ellegren H."/>
            <person name="Arnold A.P."/>
            <person name="Hillier L.W."/>
            <person name="Kunstner A."/>
            <person name="Searle S."/>
            <person name="White S."/>
            <person name="Vilella A.J."/>
            <person name="Fairley S."/>
            <person name="Heger A."/>
            <person name="Kong L."/>
            <person name="Ponting C.P."/>
            <person name="Jarvis E.D."/>
            <person name="Mello C.V."/>
            <person name="Minx P."/>
            <person name="Lovell P."/>
            <person name="Velho T.A."/>
            <person name="Ferris M."/>
            <person name="Balakrishnan C.N."/>
            <person name="Sinha S."/>
            <person name="Blatti C."/>
            <person name="London S.E."/>
            <person name="Li Y."/>
            <person name="Lin Y.C."/>
            <person name="George J."/>
            <person name="Sweedler J."/>
            <person name="Southey B."/>
            <person name="Gunaratne P."/>
            <person name="Watson M."/>
            <person name="Nam K."/>
            <person name="Backstrom N."/>
            <person name="Smeds L."/>
            <person name="Nabholz B."/>
            <person name="Itoh Y."/>
            <person name="Whitney O."/>
            <person name="Pfenning A.R."/>
            <person name="Howard J."/>
            <person name="Volker M."/>
            <person name="Skinner B.M."/>
            <person name="Griffin D.K."/>
            <person name="Ye L."/>
            <person name="McLaren W.M."/>
            <person name="Flicek P."/>
            <person name="Quesada V."/>
            <person name="Velasco G."/>
            <person name="Lopez-Otin C."/>
            <person name="Puente X.S."/>
            <person name="Olender T."/>
            <person name="Lancet D."/>
            <person name="Smit A.F."/>
            <person name="Hubley R."/>
            <person name="Konkel M.K."/>
            <person name="Walker J.A."/>
            <person name="Batzer M.A."/>
            <person name="Gu W."/>
            <person name="Pollock D.D."/>
            <person name="Chen L."/>
            <person name="Cheng Z."/>
            <person name="Eichler E.E."/>
            <person name="Stapley J."/>
            <person name="Slate J."/>
            <person name="Ekblom R."/>
            <person name="Birkhead T."/>
            <person name="Burke T."/>
            <person name="Burt D."/>
            <person name="Scharff C."/>
            <person name="Adam I."/>
            <person name="Richard H."/>
            <person name="Sultan M."/>
            <person name="Soldatov A."/>
            <person name="Lehrach H."/>
            <person name="Edwards S.V."/>
            <person name="Yang S.P."/>
            <person name="Li X."/>
            <person name="Graves T."/>
            <person name="Fulton L."/>
            <person name="Nelson J."/>
            <person name="Chinwalla A."/>
            <person name="Hou S."/>
            <person name="Mardis E.R."/>
            <person name="Wilson R.K."/>
        </authorList>
    </citation>
    <scope>NUCLEOTIDE SEQUENCE [LARGE SCALE GENOMIC DNA]</scope>
</reference>
<keyword evidence="3" id="KW-1185">Reference proteome</keyword>
<evidence type="ECO:0000313" key="3">
    <source>
        <dbReference type="Proteomes" id="UP000007754"/>
    </source>
</evidence>
<dbReference type="AlphaFoldDB" id="A0A674GA33"/>
<accession>A0A674GA33</accession>
<sequence>MIFEASSNPNQSMIVSLTPENSIFTYKPSTQLSPINSPTSSTQFSLSWKNKRGSGARGDPSPVQKGWVKPKPLRGKLSTCCCPVEGMVEATEMGEGLSKRCFQGKSPPYLSPPAIQTHPHYCAQSFSLIRDPSTHNMRD</sequence>
<name>A0A674GA33_TAEGU</name>
<protein>
    <submittedName>
        <fullName evidence="2">Uncharacterized protein</fullName>
    </submittedName>
</protein>
<reference evidence="2" key="2">
    <citation type="submission" date="2025-08" db="UniProtKB">
        <authorList>
            <consortium name="Ensembl"/>
        </authorList>
    </citation>
    <scope>IDENTIFICATION</scope>
</reference>
<feature type="region of interest" description="Disordered" evidence="1">
    <location>
        <begin position="29"/>
        <end position="70"/>
    </location>
</feature>
<proteinExistence type="predicted"/>
<dbReference type="InParanoid" id="A0A674GA33"/>
<reference evidence="2" key="3">
    <citation type="submission" date="2025-09" db="UniProtKB">
        <authorList>
            <consortium name="Ensembl"/>
        </authorList>
    </citation>
    <scope>IDENTIFICATION</scope>
</reference>
<evidence type="ECO:0000256" key="1">
    <source>
        <dbReference type="SAM" id="MobiDB-lite"/>
    </source>
</evidence>
<organism evidence="2 3">
    <name type="scientific">Taeniopygia guttata</name>
    <name type="common">Zebra finch</name>
    <name type="synonym">Poephila guttata</name>
    <dbReference type="NCBI Taxonomy" id="59729"/>
    <lineage>
        <taxon>Eukaryota</taxon>
        <taxon>Metazoa</taxon>
        <taxon>Chordata</taxon>
        <taxon>Craniata</taxon>
        <taxon>Vertebrata</taxon>
        <taxon>Euteleostomi</taxon>
        <taxon>Archelosauria</taxon>
        <taxon>Archosauria</taxon>
        <taxon>Dinosauria</taxon>
        <taxon>Saurischia</taxon>
        <taxon>Theropoda</taxon>
        <taxon>Coelurosauria</taxon>
        <taxon>Aves</taxon>
        <taxon>Neognathae</taxon>
        <taxon>Neoaves</taxon>
        <taxon>Telluraves</taxon>
        <taxon>Australaves</taxon>
        <taxon>Passeriformes</taxon>
        <taxon>Passeroidea</taxon>
        <taxon>Estrildidae</taxon>
        <taxon>Estrildinae</taxon>
        <taxon>Taeniopygia</taxon>
    </lineage>
</organism>
<dbReference type="Proteomes" id="UP000007754">
    <property type="component" value="Chromosome 1A"/>
</dbReference>
<evidence type="ECO:0000313" key="2">
    <source>
        <dbReference type="Ensembl" id="ENSTGUP00000019385.1"/>
    </source>
</evidence>
<dbReference type="Ensembl" id="ENSTGUT00000034492.1">
    <property type="protein sequence ID" value="ENSTGUP00000019385.1"/>
    <property type="gene ID" value="ENSTGUG00000021374.1"/>
</dbReference>
<feature type="compositionally biased region" description="Polar residues" evidence="1">
    <location>
        <begin position="29"/>
        <end position="48"/>
    </location>
</feature>